<dbReference type="GeneID" id="20666041"/>
<dbReference type="EMBL" id="KI925458">
    <property type="protein sequence ID" value="ETW81664.1"/>
    <property type="molecule type" value="Genomic_DNA"/>
</dbReference>
<protein>
    <submittedName>
        <fullName evidence="2">Uncharacterized protein</fullName>
    </submittedName>
</protein>
<sequence>MTWSLYSPPYWSTDIDRNRVGLEASRPLGLLCDTDAKSESDPSPSPLLRSGEFEMGETSQRESRHESETVNAEMETRGVLVTPSQSVVHRRVFSRARIDKRDRFDGRYARAQVLQ</sequence>
<dbReference type="HOGENOM" id="CLU_2109357_0_0_1"/>
<evidence type="ECO:0000313" key="3">
    <source>
        <dbReference type="Proteomes" id="UP000030671"/>
    </source>
</evidence>
<dbReference type="InParanoid" id="W4K7C6"/>
<organism evidence="2 3">
    <name type="scientific">Heterobasidion irregulare (strain TC 32-1)</name>
    <dbReference type="NCBI Taxonomy" id="747525"/>
    <lineage>
        <taxon>Eukaryota</taxon>
        <taxon>Fungi</taxon>
        <taxon>Dikarya</taxon>
        <taxon>Basidiomycota</taxon>
        <taxon>Agaricomycotina</taxon>
        <taxon>Agaricomycetes</taxon>
        <taxon>Russulales</taxon>
        <taxon>Bondarzewiaceae</taxon>
        <taxon>Heterobasidion</taxon>
        <taxon>Heterobasidion annosum species complex</taxon>
    </lineage>
</organism>
<dbReference type="AlphaFoldDB" id="W4K7C6"/>
<feature type="region of interest" description="Disordered" evidence="1">
    <location>
        <begin position="31"/>
        <end position="78"/>
    </location>
</feature>
<proteinExistence type="predicted"/>
<dbReference type="RefSeq" id="XP_009546292.1">
    <property type="nucleotide sequence ID" value="XM_009547997.1"/>
</dbReference>
<gene>
    <name evidence="2" type="ORF">HETIRDRAFT_104976</name>
</gene>
<dbReference type="Proteomes" id="UP000030671">
    <property type="component" value="Unassembled WGS sequence"/>
</dbReference>
<feature type="compositionally biased region" description="Basic and acidic residues" evidence="1">
    <location>
        <begin position="59"/>
        <end position="68"/>
    </location>
</feature>
<evidence type="ECO:0000313" key="2">
    <source>
        <dbReference type="EMBL" id="ETW81664.1"/>
    </source>
</evidence>
<accession>W4K7C6</accession>
<reference evidence="2 3" key="1">
    <citation type="journal article" date="2012" name="New Phytol.">
        <title>Insight into trade-off between wood decay and parasitism from the genome of a fungal forest pathogen.</title>
        <authorList>
            <person name="Olson A."/>
            <person name="Aerts A."/>
            <person name="Asiegbu F."/>
            <person name="Belbahri L."/>
            <person name="Bouzid O."/>
            <person name="Broberg A."/>
            <person name="Canback B."/>
            <person name="Coutinho P.M."/>
            <person name="Cullen D."/>
            <person name="Dalman K."/>
            <person name="Deflorio G."/>
            <person name="van Diepen L.T."/>
            <person name="Dunand C."/>
            <person name="Duplessis S."/>
            <person name="Durling M."/>
            <person name="Gonthier P."/>
            <person name="Grimwood J."/>
            <person name="Fossdal C.G."/>
            <person name="Hansson D."/>
            <person name="Henrissat B."/>
            <person name="Hietala A."/>
            <person name="Himmelstrand K."/>
            <person name="Hoffmeister D."/>
            <person name="Hogberg N."/>
            <person name="James T.Y."/>
            <person name="Karlsson M."/>
            <person name="Kohler A."/>
            <person name="Kues U."/>
            <person name="Lee Y.H."/>
            <person name="Lin Y.C."/>
            <person name="Lind M."/>
            <person name="Lindquist E."/>
            <person name="Lombard V."/>
            <person name="Lucas S."/>
            <person name="Lunden K."/>
            <person name="Morin E."/>
            <person name="Murat C."/>
            <person name="Park J."/>
            <person name="Raffaello T."/>
            <person name="Rouze P."/>
            <person name="Salamov A."/>
            <person name="Schmutz J."/>
            <person name="Solheim H."/>
            <person name="Stahlberg J."/>
            <person name="Velez H."/>
            <person name="de Vries R.P."/>
            <person name="Wiebenga A."/>
            <person name="Woodward S."/>
            <person name="Yakovlev I."/>
            <person name="Garbelotto M."/>
            <person name="Martin F."/>
            <person name="Grigoriev I.V."/>
            <person name="Stenlid J."/>
        </authorList>
    </citation>
    <scope>NUCLEOTIDE SEQUENCE [LARGE SCALE GENOMIC DNA]</scope>
    <source>
        <strain evidence="2 3">TC 32-1</strain>
    </source>
</reference>
<evidence type="ECO:0000256" key="1">
    <source>
        <dbReference type="SAM" id="MobiDB-lite"/>
    </source>
</evidence>
<name>W4K7C6_HETIT</name>
<keyword evidence="3" id="KW-1185">Reference proteome</keyword>
<dbReference type="KEGG" id="hir:HETIRDRAFT_104976"/>